<keyword evidence="5 6" id="KW-0472">Membrane</keyword>
<proteinExistence type="inferred from homology"/>
<name>A0A2W5SLN5_CERSP</name>
<dbReference type="GO" id="GO:0005886">
    <property type="term" value="C:plasma membrane"/>
    <property type="evidence" value="ECO:0007669"/>
    <property type="project" value="UniProtKB-ARBA"/>
</dbReference>
<evidence type="ECO:0000256" key="4">
    <source>
        <dbReference type="ARBA" id="ARBA00022989"/>
    </source>
</evidence>
<organism evidence="7 8">
    <name type="scientific">Cereibacter sphaeroides</name>
    <name type="common">Rhodobacter sphaeroides</name>
    <dbReference type="NCBI Taxonomy" id="1063"/>
    <lineage>
        <taxon>Bacteria</taxon>
        <taxon>Pseudomonadati</taxon>
        <taxon>Pseudomonadota</taxon>
        <taxon>Alphaproteobacteria</taxon>
        <taxon>Rhodobacterales</taxon>
        <taxon>Paracoccaceae</taxon>
        <taxon>Cereibacter</taxon>
    </lineage>
</organism>
<feature type="transmembrane region" description="Helical" evidence="6">
    <location>
        <begin position="39"/>
        <end position="58"/>
    </location>
</feature>
<dbReference type="Proteomes" id="UP000248975">
    <property type="component" value="Unassembled WGS sequence"/>
</dbReference>
<evidence type="ECO:0000256" key="6">
    <source>
        <dbReference type="SAM" id="Phobius"/>
    </source>
</evidence>
<dbReference type="EMBL" id="QFQS01000001">
    <property type="protein sequence ID" value="PZR00525.1"/>
    <property type="molecule type" value="Genomic_DNA"/>
</dbReference>
<comment type="caution">
    <text evidence="7">The sequence shown here is derived from an EMBL/GenBank/DDBJ whole genome shotgun (WGS) entry which is preliminary data.</text>
</comment>
<comment type="similarity">
    <text evidence="2">Belongs to the CbiQ family.</text>
</comment>
<keyword evidence="3 6" id="KW-0812">Transmembrane</keyword>
<evidence type="ECO:0000256" key="5">
    <source>
        <dbReference type="ARBA" id="ARBA00023136"/>
    </source>
</evidence>
<feature type="transmembrane region" description="Helical" evidence="6">
    <location>
        <begin position="65"/>
        <end position="83"/>
    </location>
</feature>
<sequence length="199" mass="21215">MLSLISPVPTPWHRLPAGAKLAGLCLFSLALFWTKNPAILGAALVAVALAYAVGGAVFSRHGMRMLRPLWPFVAVLVVWHLWTGELQEGLAILLRLIAAVAAANLVTMTTRLTDIVAVIERLCAPLARFGVSPRLPGLAVGLVIRFIPVMGERVARLTEAWRARSPRPAGWRIALPATLGALDDAEQVAEALRARGGAG</sequence>
<reference evidence="7 8" key="1">
    <citation type="submission" date="2017-08" db="EMBL/GenBank/DDBJ databases">
        <title>Infants hospitalized years apart are colonized by the same room-sourced microbial strains.</title>
        <authorList>
            <person name="Brooks B."/>
            <person name="Olm M.R."/>
            <person name="Firek B.A."/>
            <person name="Baker R."/>
            <person name="Thomas B.C."/>
            <person name="Morowitz M.J."/>
            <person name="Banfield J.F."/>
        </authorList>
    </citation>
    <scope>NUCLEOTIDE SEQUENCE [LARGE SCALE GENOMIC DNA]</scope>
    <source>
        <strain evidence="7">S2_003_000_R2_11</strain>
    </source>
</reference>
<evidence type="ECO:0000256" key="3">
    <source>
        <dbReference type="ARBA" id="ARBA00022692"/>
    </source>
</evidence>
<gene>
    <name evidence="7" type="ORF">DI533_08195</name>
</gene>
<evidence type="ECO:0000256" key="2">
    <source>
        <dbReference type="ARBA" id="ARBA00008564"/>
    </source>
</evidence>
<dbReference type="InterPro" id="IPR003339">
    <property type="entry name" value="ABC/ECF_trnsptr_transmembrane"/>
</dbReference>
<dbReference type="Pfam" id="PF02361">
    <property type="entry name" value="CbiQ"/>
    <property type="match status" value="1"/>
</dbReference>
<accession>A0A2W5SLN5</accession>
<dbReference type="AlphaFoldDB" id="A0A2W5SLN5"/>
<keyword evidence="4 6" id="KW-1133">Transmembrane helix</keyword>
<dbReference type="CDD" id="cd16914">
    <property type="entry name" value="EcfT"/>
    <property type="match status" value="1"/>
</dbReference>
<comment type="subcellular location">
    <subcellularLocation>
        <location evidence="1">Membrane</location>
        <topology evidence="1">Multi-pass membrane protein</topology>
    </subcellularLocation>
</comment>
<evidence type="ECO:0000313" key="7">
    <source>
        <dbReference type="EMBL" id="PZR00525.1"/>
    </source>
</evidence>
<evidence type="ECO:0000313" key="8">
    <source>
        <dbReference type="Proteomes" id="UP000248975"/>
    </source>
</evidence>
<protein>
    <submittedName>
        <fullName evidence="7">ABC transporter permease</fullName>
    </submittedName>
</protein>
<evidence type="ECO:0000256" key="1">
    <source>
        <dbReference type="ARBA" id="ARBA00004141"/>
    </source>
</evidence>